<reference evidence="4 5" key="1">
    <citation type="submission" date="2016-10" db="EMBL/GenBank/DDBJ databases">
        <authorList>
            <person name="de Groot N.N."/>
        </authorList>
    </citation>
    <scope>NUCLEOTIDE SEQUENCE [LARGE SCALE GENOMIC DNA]</scope>
    <source>
        <strain evidence="4 5">CGMCC 1.7666</strain>
    </source>
</reference>
<evidence type="ECO:0000256" key="1">
    <source>
        <dbReference type="ARBA" id="ARBA00025923"/>
    </source>
</evidence>
<name>A0A1G5LRI1_9HYPH</name>
<dbReference type="AlphaFoldDB" id="A0A1G5LRI1"/>
<proteinExistence type="predicted"/>
<dbReference type="Pfam" id="PF17854">
    <property type="entry name" value="FtsK_alpha"/>
    <property type="match status" value="1"/>
</dbReference>
<dbReference type="InterPro" id="IPR041027">
    <property type="entry name" value="FtsK_alpha"/>
</dbReference>
<feature type="domain" description="FtsK alpha" evidence="3">
    <location>
        <begin position="140"/>
        <end position="213"/>
    </location>
</feature>
<evidence type="ECO:0000259" key="3">
    <source>
        <dbReference type="Pfam" id="PF17854"/>
    </source>
</evidence>
<organism evidence="4 5">
    <name type="scientific">Microvirga guangxiensis</name>
    <dbReference type="NCBI Taxonomy" id="549386"/>
    <lineage>
        <taxon>Bacteria</taxon>
        <taxon>Pseudomonadati</taxon>
        <taxon>Pseudomonadota</taxon>
        <taxon>Alphaproteobacteria</taxon>
        <taxon>Hyphomicrobiales</taxon>
        <taxon>Methylobacteriaceae</taxon>
        <taxon>Microvirga</taxon>
    </lineage>
</organism>
<accession>A0A1G5LRI1</accession>
<dbReference type="Proteomes" id="UP000199569">
    <property type="component" value="Unassembled WGS sequence"/>
</dbReference>
<dbReference type="STRING" id="549386.SAMN02927923_04584"/>
<dbReference type="Gene3D" id="3.30.980.40">
    <property type="match status" value="1"/>
</dbReference>
<keyword evidence="5" id="KW-1185">Reference proteome</keyword>
<feature type="region of interest" description="Disordered" evidence="2">
    <location>
        <begin position="26"/>
        <end position="76"/>
    </location>
</feature>
<evidence type="ECO:0000313" key="5">
    <source>
        <dbReference type="Proteomes" id="UP000199569"/>
    </source>
</evidence>
<sequence length="213" mass="22904">MGFELPAVQQSYSFLWQPGTYLLDPTVPTKAPEPVEARRERSAPPARKPAVPNRVVASAPAARVTPAQSETPPWEDDAEEFAADLAVVAEYETEEEPHPALAAKPAPRAVSVRTPPVPANDSFGKVHASIPVAASFDFELPSIELLAEPHDQNSVVVPPEVLQENAAALENVLWDFNVKGEIINVHPGPVVTLYELEPAPGTKSSRVISLADD</sequence>
<feature type="non-terminal residue" evidence="4">
    <location>
        <position position="213"/>
    </location>
</feature>
<comment type="subunit">
    <text evidence="1">Homohexamer. Forms a ring that surrounds DNA.</text>
</comment>
<dbReference type="EMBL" id="FMVJ01000033">
    <property type="protein sequence ID" value="SCZ14749.1"/>
    <property type="molecule type" value="Genomic_DNA"/>
</dbReference>
<evidence type="ECO:0000256" key="2">
    <source>
        <dbReference type="SAM" id="MobiDB-lite"/>
    </source>
</evidence>
<dbReference type="PANTHER" id="PTHR22683">
    <property type="entry name" value="SPORULATION PROTEIN RELATED"/>
    <property type="match status" value="1"/>
</dbReference>
<feature type="compositionally biased region" description="Basic and acidic residues" evidence="2">
    <location>
        <begin position="33"/>
        <end position="42"/>
    </location>
</feature>
<evidence type="ECO:0000313" key="4">
    <source>
        <dbReference type="EMBL" id="SCZ14749.1"/>
    </source>
</evidence>
<protein>
    <submittedName>
        <fullName evidence="4">DNA segregation ATPase FtsK/SpoIIIE, S-DNA-T family</fullName>
    </submittedName>
</protein>
<dbReference type="InterPro" id="IPR050206">
    <property type="entry name" value="FtsK/SpoIIIE/SftA"/>
</dbReference>
<gene>
    <name evidence="4" type="ORF">SAMN02927923_04584</name>
</gene>
<dbReference type="PANTHER" id="PTHR22683:SF41">
    <property type="entry name" value="DNA TRANSLOCASE FTSK"/>
    <property type="match status" value="1"/>
</dbReference>